<name>A0ABP8XU86_9PSEU</name>
<sequence length="163" mass="18608">MSKAGPALLRTTLVRAADHARRQDPQLARLYYTQIVERGANHTKALCVVAAALAERAWTVLRRGMPYIVCDTDNTPVDPAEARRIITERWTVPPEVRARRRSRKNTTDSQARWAGKAPQRVHTGHQQVRHPKASTNEATFPTRHPHAADDHHARREPLTRQRR</sequence>
<evidence type="ECO:0000313" key="3">
    <source>
        <dbReference type="Proteomes" id="UP001500325"/>
    </source>
</evidence>
<accession>A0ABP8XU86</accession>
<evidence type="ECO:0000256" key="1">
    <source>
        <dbReference type="SAM" id="MobiDB-lite"/>
    </source>
</evidence>
<proteinExistence type="predicted"/>
<comment type="caution">
    <text evidence="2">The sequence shown here is derived from an EMBL/GenBank/DDBJ whole genome shotgun (WGS) entry which is preliminary data.</text>
</comment>
<keyword evidence="3" id="KW-1185">Reference proteome</keyword>
<feature type="compositionally biased region" description="Basic and acidic residues" evidence="1">
    <location>
        <begin position="146"/>
        <end position="163"/>
    </location>
</feature>
<protein>
    <submittedName>
        <fullName evidence="2">Uncharacterized protein</fullName>
    </submittedName>
</protein>
<dbReference type="EMBL" id="BAABIC010000055">
    <property type="protein sequence ID" value="GAA4715273.1"/>
    <property type="molecule type" value="Genomic_DNA"/>
</dbReference>
<organism evidence="2 3">
    <name type="scientific">Pseudonocardia yuanmonensis</name>
    <dbReference type="NCBI Taxonomy" id="1095914"/>
    <lineage>
        <taxon>Bacteria</taxon>
        <taxon>Bacillati</taxon>
        <taxon>Actinomycetota</taxon>
        <taxon>Actinomycetes</taxon>
        <taxon>Pseudonocardiales</taxon>
        <taxon>Pseudonocardiaceae</taxon>
        <taxon>Pseudonocardia</taxon>
    </lineage>
</organism>
<feature type="region of interest" description="Disordered" evidence="1">
    <location>
        <begin position="95"/>
        <end position="163"/>
    </location>
</feature>
<gene>
    <name evidence="2" type="ORF">GCM10023215_67900</name>
</gene>
<evidence type="ECO:0000313" key="2">
    <source>
        <dbReference type="EMBL" id="GAA4715273.1"/>
    </source>
</evidence>
<dbReference type="Proteomes" id="UP001500325">
    <property type="component" value="Unassembled WGS sequence"/>
</dbReference>
<reference evidence="3" key="1">
    <citation type="journal article" date="2019" name="Int. J. Syst. Evol. Microbiol.">
        <title>The Global Catalogue of Microorganisms (GCM) 10K type strain sequencing project: providing services to taxonomists for standard genome sequencing and annotation.</title>
        <authorList>
            <consortium name="The Broad Institute Genomics Platform"/>
            <consortium name="The Broad Institute Genome Sequencing Center for Infectious Disease"/>
            <person name="Wu L."/>
            <person name="Ma J."/>
        </authorList>
    </citation>
    <scope>NUCLEOTIDE SEQUENCE [LARGE SCALE GENOMIC DNA]</scope>
    <source>
        <strain evidence="3">JCM 18055</strain>
    </source>
</reference>